<accession>A0A1M7RHK4</accession>
<dbReference type="EMBL" id="FRCS01000012">
    <property type="protein sequence ID" value="SHN45641.1"/>
    <property type="molecule type" value="Genomic_DNA"/>
</dbReference>
<sequence length="66" mass="7069">MFAIDCHHHGARTLASTDDIRRIEHTDRGIVMEVECWCGGIVTVVTGRTADTTTADREPVACGAAA</sequence>
<organism evidence="1 2">
    <name type="scientific">Cryptosporangium aurantiacum</name>
    <dbReference type="NCBI Taxonomy" id="134849"/>
    <lineage>
        <taxon>Bacteria</taxon>
        <taxon>Bacillati</taxon>
        <taxon>Actinomycetota</taxon>
        <taxon>Actinomycetes</taxon>
        <taxon>Cryptosporangiales</taxon>
        <taxon>Cryptosporangiaceae</taxon>
        <taxon>Cryptosporangium</taxon>
    </lineage>
</organism>
<keyword evidence="2" id="KW-1185">Reference proteome</keyword>
<dbReference type="Proteomes" id="UP000184440">
    <property type="component" value="Unassembled WGS sequence"/>
</dbReference>
<dbReference type="RefSeq" id="WP_073262384.1">
    <property type="nucleotide sequence ID" value="NZ_FRCS01000012.1"/>
</dbReference>
<protein>
    <submittedName>
        <fullName evidence="1">Uncharacterized protein</fullName>
    </submittedName>
</protein>
<name>A0A1M7RHK4_9ACTN</name>
<dbReference type="OrthoDB" id="3788232at2"/>
<reference evidence="1 2" key="1">
    <citation type="submission" date="2016-11" db="EMBL/GenBank/DDBJ databases">
        <authorList>
            <person name="Jaros S."/>
            <person name="Januszkiewicz K."/>
            <person name="Wedrychowicz H."/>
        </authorList>
    </citation>
    <scope>NUCLEOTIDE SEQUENCE [LARGE SCALE GENOMIC DNA]</scope>
    <source>
        <strain evidence="1 2">DSM 46144</strain>
    </source>
</reference>
<evidence type="ECO:0000313" key="2">
    <source>
        <dbReference type="Proteomes" id="UP000184440"/>
    </source>
</evidence>
<gene>
    <name evidence="1" type="ORF">SAMN05443668_112177</name>
</gene>
<proteinExistence type="predicted"/>
<evidence type="ECO:0000313" key="1">
    <source>
        <dbReference type="EMBL" id="SHN45641.1"/>
    </source>
</evidence>
<dbReference type="AlphaFoldDB" id="A0A1M7RHK4"/>